<evidence type="ECO:0000259" key="2">
    <source>
        <dbReference type="PROSITE" id="PS51782"/>
    </source>
</evidence>
<dbReference type="PROSITE" id="PS51782">
    <property type="entry name" value="LYSM"/>
    <property type="match status" value="1"/>
</dbReference>
<protein>
    <recommendedName>
        <fullName evidence="2">LysM domain-containing protein</fullName>
    </recommendedName>
</protein>
<evidence type="ECO:0000313" key="4">
    <source>
        <dbReference type="Proteomes" id="UP001152561"/>
    </source>
</evidence>
<feature type="domain" description="LysM" evidence="2">
    <location>
        <begin position="24"/>
        <end position="68"/>
    </location>
</feature>
<feature type="region of interest" description="Disordered" evidence="1">
    <location>
        <begin position="1"/>
        <end position="24"/>
    </location>
</feature>
<dbReference type="AlphaFoldDB" id="A0A9Q1RP14"/>
<sequence>MVTSSSPPHSGGGSDGGGGGSNYIQHQVSKFDTLPGVAIRYGVEVADIKRLNGLVSDLQMFARKTLQVPLPGRHPPSPVVSNGQDTQGEDCIRISWRCRKPFLYVLRPSCSERTPPSNRCSDLFGSFQSLKLKSSAQPRVSPAMSCLLGYQGSKSADQKVASEVFEMAVYRKGVSHYLEDGPFVKSTPHHHPSPLIGLHRKCKSVANDMLENGIDSTENGSDRPFEILARRRQKSEADFSSRCTPEVLLKEDNSSGGSGFSAAAGKGLALRPKSASRTLCGPDSEVSSINPIPKLLNDSFLNESASVRKSSSTPSLQESDSGTLSSLWTTSKWNLKPDFQAISTAAITKPIFDSLQKPIAARKSKTAVD</sequence>
<dbReference type="InterPro" id="IPR036779">
    <property type="entry name" value="LysM_dom_sf"/>
</dbReference>
<evidence type="ECO:0000256" key="1">
    <source>
        <dbReference type="SAM" id="MobiDB-lite"/>
    </source>
</evidence>
<evidence type="ECO:0000313" key="3">
    <source>
        <dbReference type="EMBL" id="KAJ8564878.1"/>
    </source>
</evidence>
<organism evidence="3 4">
    <name type="scientific">Anisodus acutangulus</name>
    <dbReference type="NCBI Taxonomy" id="402998"/>
    <lineage>
        <taxon>Eukaryota</taxon>
        <taxon>Viridiplantae</taxon>
        <taxon>Streptophyta</taxon>
        <taxon>Embryophyta</taxon>
        <taxon>Tracheophyta</taxon>
        <taxon>Spermatophyta</taxon>
        <taxon>Magnoliopsida</taxon>
        <taxon>eudicotyledons</taxon>
        <taxon>Gunneridae</taxon>
        <taxon>Pentapetalae</taxon>
        <taxon>asterids</taxon>
        <taxon>lamiids</taxon>
        <taxon>Solanales</taxon>
        <taxon>Solanaceae</taxon>
        <taxon>Solanoideae</taxon>
        <taxon>Hyoscyameae</taxon>
        <taxon>Anisodus</taxon>
    </lineage>
</organism>
<gene>
    <name evidence="3" type="ORF">K7X08_001338</name>
</gene>
<keyword evidence="4" id="KW-1185">Reference proteome</keyword>
<dbReference type="Proteomes" id="UP001152561">
    <property type="component" value="Unassembled WGS sequence"/>
</dbReference>
<dbReference type="OrthoDB" id="538216at2759"/>
<comment type="caution">
    <text evidence="3">The sequence shown here is derived from an EMBL/GenBank/DDBJ whole genome shotgun (WGS) entry which is preliminary data.</text>
</comment>
<name>A0A9Q1RP14_9SOLA</name>
<accession>A0A9Q1RP14</accession>
<dbReference type="Gene3D" id="3.10.350.10">
    <property type="entry name" value="LysM domain"/>
    <property type="match status" value="1"/>
</dbReference>
<dbReference type="SMART" id="SM00257">
    <property type="entry name" value="LysM"/>
    <property type="match status" value="1"/>
</dbReference>
<feature type="compositionally biased region" description="Gly residues" evidence="1">
    <location>
        <begin position="10"/>
        <end position="21"/>
    </location>
</feature>
<dbReference type="CDD" id="cd00118">
    <property type="entry name" value="LysM"/>
    <property type="match status" value="1"/>
</dbReference>
<proteinExistence type="predicted"/>
<dbReference type="SUPFAM" id="SSF54106">
    <property type="entry name" value="LysM domain"/>
    <property type="match status" value="1"/>
</dbReference>
<dbReference type="EMBL" id="JAJAGQ010000004">
    <property type="protein sequence ID" value="KAJ8564878.1"/>
    <property type="molecule type" value="Genomic_DNA"/>
</dbReference>
<dbReference type="PANTHER" id="PTHR20932">
    <property type="entry name" value="LYSM AND PUTATIVE PEPTIDOGLYCAN-BINDING DOMAIN-CONTAINING PROTEIN"/>
    <property type="match status" value="1"/>
</dbReference>
<reference evidence="4" key="1">
    <citation type="journal article" date="2023" name="Proc. Natl. Acad. Sci. U.S.A.">
        <title>Genomic and structural basis for evolution of tropane alkaloid biosynthesis.</title>
        <authorList>
            <person name="Wanga Y.-J."/>
            <person name="Taina T."/>
            <person name="Yua J.-Y."/>
            <person name="Lia J."/>
            <person name="Xua B."/>
            <person name="Chenc J."/>
            <person name="D'Auriad J.C."/>
            <person name="Huanga J.-P."/>
            <person name="Huanga S.-X."/>
        </authorList>
    </citation>
    <scope>NUCLEOTIDE SEQUENCE [LARGE SCALE GENOMIC DNA]</scope>
    <source>
        <strain evidence="4">cv. KIB-2019</strain>
    </source>
</reference>
<dbReference type="InterPro" id="IPR045030">
    <property type="entry name" value="LYSM1-4"/>
</dbReference>
<dbReference type="InterPro" id="IPR018392">
    <property type="entry name" value="LysM"/>
</dbReference>
<dbReference type="Pfam" id="PF01476">
    <property type="entry name" value="LysM"/>
    <property type="match status" value="1"/>
</dbReference>
<dbReference type="PANTHER" id="PTHR20932:SF55">
    <property type="entry name" value="LYSM DOMAIN-CONTAINING PROTEIN"/>
    <property type="match status" value="1"/>
</dbReference>